<dbReference type="GO" id="GO:0003779">
    <property type="term" value="F:actin binding"/>
    <property type="evidence" value="ECO:0007669"/>
    <property type="project" value="InterPro"/>
</dbReference>
<evidence type="ECO:0000256" key="2">
    <source>
        <dbReference type="ARBA" id="ARBA00022025"/>
    </source>
</evidence>
<dbReference type="Gene3D" id="2.30.29.30">
    <property type="entry name" value="Pleckstrin-homology domain (PH domain)/Phosphotyrosine-binding domain (PTB)"/>
    <property type="match status" value="1"/>
</dbReference>
<feature type="domain" description="FERM" evidence="7">
    <location>
        <begin position="29"/>
        <end position="311"/>
    </location>
</feature>
<feature type="compositionally biased region" description="Basic and acidic residues" evidence="6">
    <location>
        <begin position="810"/>
        <end position="821"/>
    </location>
</feature>
<dbReference type="PANTHER" id="PTHR23280">
    <property type="entry name" value="4.1 G PROTEIN"/>
    <property type="match status" value="1"/>
</dbReference>
<dbReference type="InterPro" id="IPR014352">
    <property type="entry name" value="FERM/acyl-CoA-bd_prot_sf"/>
</dbReference>
<feature type="region of interest" description="Disordered" evidence="6">
    <location>
        <begin position="1606"/>
        <end position="1669"/>
    </location>
</feature>
<dbReference type="OrthoDB" id="6589456at2759"/>
<evidence type="ECO:0000256" key="5">
    <source>
        <dbReference type="ARBA" id="ARBA00043944"/>
    </source>
</evidence>
<dbReference type="eggNOG" id="KOG3527">
    <property type="taxonomic scope" value="Eukaryota"/>
</dbReference>
<dbReference type="CDD" id="cd13184">
    <property type="entry name" value="FERM_C_4_1_family"/>
    <property type="match status" value="1"/>
</dbReference>
<dbReference type="InterPro" id="IPR011993">
    <property type="entry name" value="PH-like_dom_sf"/>
</dbReference>
<feature type="compositionally biased region" description="Basic and acidic residues" evidence="6">
    <location>
        <begin position="456"/>
        <end position="502"/>
    </location>
</feature>
<dbReference type="GO" id="GO:0009887">
    <property type="term" value="P:animal organ morphogenesis"/>
    <property type="evidence" value="ECO:0007669"/>
    <property type="project" value="UniProtKB-ARBA"/>
</dbReference>
<feature type="compositionally biased region" description="Polar residues" evidence="6">
    <location>
        <begin position="1623"/>
        <end position="1639"/>
    </location>
</feature>
<dbReference type="CDD" id="cd14473">
    <property type="entry name" value="FERM_B-lobe"/>
    <property type="match status" value="1"/>
</dbReference>
<feature type="compositionally biased region" description="Basic and acidic residues" evidence="6">
    <location>
        <begin position="670"/>
        <end position="680"/>
    </location>
</feature>
<dbReference type="CDD" id="cd01765">
    <property type="entry name" value="FERM_F0_F1"/>
    <property type="match status" value="1"/>
</dbReference>
<dbReference type="PROSITE" id="PS00661">
    <property type="entry name" value="FERM_2"/>
    <property type="match status" value="1"/>
</dbReference>
<dbReference type="SUPFAM" id="SSF54236">
    <property type="entry name" value="Ubiquitin-like"/>
    <property type="match status" value="1"/>
</dbReference>
<sequence>MPADTKTANAADADTTPTKGKKSSNSKAALARVTLLDGSILDVTIDRKAKGRDLLNSICAGLNIVEKDYFGLTYETPTDPRNWLDLDKPVSKFFGTDPWSLQFAVKFYPPEPSQLQEDITRYHLCLQVRNDILEGRLPCTFVTHALLGSYLVQSEMGDYDAKEMPDRSYLKDFKIAPNQTIELEDKVMDLHKTHRGQPPAEAELHYLENAKKLAMYGVDLHPAKDSEGVDIMLGVCASGLLVYRDKLRINRFAWPKILKISYKRHHFYIKIRPGEFEQHEVTIGFKLANHRAAKKLWKSCVEHHTFFRLMTPEPPNKSSLFPRFGSKYRYSGRTMYESRKNPVDRDAPKFDRSLSGRRLTSRSMDALALAEKEKDAQKRHTMGHPPEHIPDLDSPRSRSPLKKDKKDKLIRESSTGTASASSQSSLEGDYETNTGAAADAASAAAAFVGHDQAAAEAEKEAKLREKKQKEQEEKERKEREKKEKEAKEKAAKEKAAKEKAEKAAAAGAGMNGNDDLDDSQRSGKQRGGGLFSSGRKSKSGSPGKDGKDKAGKDKDGKDKSGKDKDGKDKKLGQLELVSTTGVGSGADGTGKDQGDKSRDSKSQGFTKPYEYTDGDGETSPTRKSYVPGGFRYDQDPSGGQRGRDGQDQLSPTSQQKKIGLAFNYAPGNEEDLKKQAEKLKSGQLSPRTRDKLNKGQLSPRTKAKLLKEANLSPTTRAKLQGSAVDAAAQPLSDAQKRSYSPSKSPTQGYTSGAPGSYKPLVDPTLAFLESERYNKEPGYTGPDGKGVGAGAGAGAAGAGAGALAGAGKDGAGKDAAGKDGRAGTASPKAGKSPTTPVSPTKAGAGLAGAAAGAAGAAAGKPKKKRVKIMVITSKFDPSNKRIDAETGTVDHSTGILDPTTGLIDTKYGVIDPKKGTLQALNTKTGKNEIYQGEVDPKTGNLHLVQGVADPATGRVDETLGQIFAITPQDDPVVELTVITSRIDPATGKVDAVNGEVERSLGVLNMDSGLLDTKYGEINTRTGELKTIDPKTGKMVVSKNLKVDPGTGQITIFGVMDPKTGKIDQTQGRIIEVGQQIDPIVEVTSLAGKYDSKKNVIDPKTAFVETSGGQFDPKAGKIDTKYGQIDLVRHTITFTDPKSGKTVTRDIKIDPTTGQIVLKNQINPKNNKPDKDYARIISLRIVQQRVDPKTKAPISQVSSAKDKDIIIDPKSNQIWMPTGAVDPNTKEPQYVSSSVDPKTGYVITIYGYLNPKTNEIKKQTKLDPNTTKIEPTSGKIYTATGDVDAATGEPLYAATQVDPESGEVYTKLARVDPKTGKIVIVRILLISKVDERGRPEEIDPETCEIDPVSGRVLKFFNKTVYVYNMIDPVTGEIVQVDPNDPRFAGARTTVTHTMTLTGEIDPVTGRIKSEYGHIDPNTGDIDPATAIKDPVTGKLILNYAQIDPSHFGKQAQVSTTTETVPITREQFFDGVKHMGKNALRRDSEASSEDDMTGKYESEIVKDVVMSSSPKKSATYNLGKHVSTPTVVKTTTKQVLTKNDDGVTHNVEEEVRNLGTGEVTYSTQEHKADAPAVDLTSGAYVTATAVTTRTATTHEDLGKKAKTEQLEEKTVATTRTHDPNKQEQRVVTQEVKTTATVTSGDQYPRRDSISSTSSGDSGTPIDGPDDGSTAIHSTTIYKESPLYKTSAFNNATATTTTSPHIEQTRVILGENSPGYGGEGEIVSTQTVSSKTRTVETITYKTERDGIVETRVEQKITIQSDGDPIDHDRALAEAIQEATAMNPDMTVEKIEIQQQTQ</sequence>
<dbReference type="InterPro" id="IPR014847">
    <property type="entry name" value="FA"/>
</dbReference>
<dbReference type="GO" id="GO:0005198">
    <property type="term" value="F:structural molecule activity"/>
    <property type="evidence" value="ECO:0007669"/>
    <property type="project" value="InterPro"/>
</dbReference>
<dbReference type="FunFam" id="1.20.80.10:FF:000001">
    <property type="entry name" value="Erythrocyte membrane protein band 4.1"/>
    <property type="match status" value="1"/>
</dbReference>
<organism evidence="8">
    <name type="scientific">Musca domestica</name>
    <name type="common">House fly</name>
    <dbReference type="NCBI Taxonomy" id="7370"/>
    <lineage>
        <taxon>Eukaryota</taxon>
        <taxon>Metazoa</taxon>
        <taxon>Ecdysozoa</taxon>
        <taxon>Arthropoda</taxon>
        <taxon>Hexapoda</taxon>
        <taxon>Insecta</taxon>
        <taxon>Pterygota</taxon>
        <taxon>Neoptera</taxon>
        <taxon>Endopterygota</taxon>
        <taxon>Diptera</taxon>
        <taxon>Brachycera</taxon>
        <taxon>Muscomorpha</taxon>
        <taxon>Muscoidea</taxon>
        <taxon>Muscidae</taxon>
        <taxon>Musca</taxon>
    </lineage>
</organism>
<feature type="compositionally biased region" description="Basic and acidic residues" evidence="6">
    <location>
        <begin position="385"/>
        <end position="411"/>
    </location>
</feature>
<dbReference type="SMART" id="SM00295">
    <property type="entry name" value="B41"/>
    <property type="match status" value="1"/>
</dbReference>
<dbReference type="Pfam" id="PF08736">
    <property type="entry name" value="FA"/>
    <property type="match status" value="1"/>
</dbReference>
<dbReference type="InterPro" id="IPR019748">
    <property type="entry name" value="FERM_central"/>
</dbReference>
<dbReference type="GO" id="GO:0005912">
    <property type="term" value="C:adherens junction"/>
    <property type="evidence" value="ECO:0007669"/>
    <property type="project" value="UniProtKB-SubCell"/>
</dbReference>
<feature type="compositionally biased region" description="Low complexity" evidence="6">
    <location>
        <begin position="1647"/>
        <end position="1666"/>
    </location>
</feature>
<dbReference type="VEuPathDB" id="VectorBase:MDOA001092"/>
<protein>
    <recommendedName>
        <fullName evidence="2">Moesin/ezrin/radixin homolog 1</fullName>
    </recommendedName>
</protein>
<dbReference type="PRINTS" id="PR00661">
    <property type="entry name" value="ERMFAMILY"/>
</dbReference>
<keyword evidence="4" id="KW-0965">Cell junction</keyword>
<feature type="compositionally biased region" description="Low complexity" evidence="6">
    <location>
        <begin position="413"/>
        <end position="425"/>
    </location>
</feature>
<evidence type="ECO:0000256" key="3">
    <source>
        <dbReference type="ARBA" id="ARBA00022553"/>
    </source>
</evidence>
<dbReference type="InterPro" id="IPR019749">
    <property type="entry name" value="Band_41_domain"/>
</dbReference>
<dbReference type="Pfam" id="PF09379">
    <property type="entry name" value="FERM_N"/>
    <property type="match status" value="1"/>
</dbReference>
<proteinExistence type="predicted"/>
<dbReference type="InterPro" id="IPR000299">
    <property type="entry name" value="FERM_domain"/>
</dbReference>
<dbReference type="InterPro" id="IPR019747">
    <property type="entry name" value="FERM_CS"/>
</dbReference>
<dbReference type="GO" id="GO:0030182">
    <property type="term" value="P:neuron differentiation"/>
    <property type="evidence" value="ECO:0007669"/>
    <property type="project" value="UniProtKB-ARBA"/>
</dbReference>
<gene>
    <name evidence="8" type="primary">101892444</name>
</gene>
<dbReference type="Pfam" id="PF09380">
    <property type="entry name" value="FERM_C"/>
    <property type="match status" value="1"/>
</dbReference>
<dbReference type="SUPFAM" id="SSF50729">
    <property type="entry name" value="PH domain-like"/>
    <property type="match status" value="1"/>
</dbReference>
<dbReference type="Gene3D" id="1.20.80.10">
    <property type="match status" value="1"/>
</dbReference>
<dbReference type="SUPFAM" id="SSF47031">
    <property type="entry name" value="Second domain of FERM"/>
    <property type="match status" value="1"/>
</dbReference>
<feature type="region of interest" description="Disordered" evidence="6">
    <location>
        <begin position="1"/>
        <end position="25"/>
    </location>
</feature>
<dbReference type="FunFam" id="2.30.29.30:FF:000001">
    <property type="entry name" value="Erythrocyte membrane protein band 4.1"/>
    <property type="match status" value="1"/>
</dbReference>
<dbReference type="SMART" id="SM01196">
    <property type="entry name" value="FERM_C"/>
    <property type="match status" value="1"/>
</dbReference>
<dbReference type="VEuPathDB" id="VectorBase:MDOMA2_019604"/>
<feature type="region of interest" description="Disordered" evidence="6">
    <location>
        <begin position="448"/>
        <end position="843"/>
    </location>
</feature>
<feature type="compositionally biased region" description="Basic and acidic residues" evidence="6">
    <location>
        <begin position="1606"/>
        <end position="1622"/>
    </location>
</feature>
<dbReference type="InterPro" id="IPR008379">
    <property type="entry name" value="Band_4.1_C"/>
</dbReference>
<dbReference type="InterPro" id="IPR000798">
    <property type="entry name" value="Ez/rad/moesin-like"/>
</dbReference>
<dbReference type="InterPro" id="IPR018980">
    <property type="entry name" value="FERM_PH-like_C"/>
</dbReference>
<dbReference type="GO" id="GO:0016028">
    <property type="term" value="C:rhabdomere"/>
    <property type="evidence" value="ECO:0007669"/>
    <property type="project" value="UniProtKB-SubCell"/>
</dbReference>
<reference evidence="8" key="1">
    <citation type="submission" date="2020-05" db="UniProtKB">
        <authorList>
            <consortium name="EnsemblMetazoa"/>
        </authorList>
    </citation>
    <scope>IDENTIFICATION</scope>
    <source>
        <strain evidence="8">Aabys</strain>
    </source>
</reference>
<dbReference type="InterPro" id="IPR029071">
    <property type="entry name" value="Ubiquitin-like_domsf"/>
</dbReference>
<feature type="compositionally biased region" description="Basic and acidic residues" evidence="6">
    <location>
        <begin position="336"/>
        <end position="354"/>
    </location>
</feature>
<dbReference type="Pfam" id="PF00373">
    <property type="entry name" value="FERM_M"/>
    <property type="match status" value="1"/>
</dbReference>
<name>A0A1I8M4B3_MUSDO</name>
<evidence type="ECO:0000256" key="6">
    <source>
        <dbReference type="SAM" id="MobiDB-lite"/>
    </source>
</evidence>
<dbReference type="InterPro" id="IPR035963">
    <property type="entry name" value="FERM_2"/>
</dbReference>
<dbReference type="GO" id="GO:0031032">
    <property type="term" value="P:actomyosin structure organization"/>
    <property type="evidence" value="ECO:0007669"/>
    <property type="project" value="TreeGrafter"/>
</dbReference>
<dbReference type="GO" id="GO:0005886">
    <property type="term" value="C:plasma membrane"/>
    <property type="evidence" value="ECO:0007669"/>
    <property type="project" value="TreeGrafter"/>
</dbReference>
<evidence type="ECO:0000313" key="8">
    <source>
        <dbReference type="EnsemblMetazoa" id="MDOA001092-PB"/>
    </source>
</evidence>
<dbReference type="Gene3D" id="3.10.20.90">
    <property type="entry name" value="Phosphatidylinositol 3-kinase Catalytic Subunit, Chain A, domain 1"/>
    <property type="match status" value="1"/>
</dbReference>
<feature type="compositionally biased region" description="Basic and acidic residues" evidence="6">
    <location>
        <begin position="589"/>
        <end position="601"/>
    </location>
</feature>
<keyword evidence="3" id="KW-0597">Phosphoprotein</keyword>
<dbReference type="InterPro" id="IPR018979">
    <property type="entry name" value="FERM_N"/>
</dbReference>
<evidence type="ECO:0000256" key="4">
    <source>
        <dbReference type="ARBA" id="ARBA00022949"/>
    </source>
</evidence>
<dbReference type="PROSITE" id="PS50057">
    <property type="entry name" value="FERM_3"/>
    <property type="match status" value="1"/>
</dbReference>
<evidence type="ECO:0000259" key="7">
    <source>
        <dbReference type="PROSITE" id="PS50057"/>
    </source>
</evidence>
<feature type="compositionally biased region" description="Low complexity" evidence="6">
    <location>
        <begin position="1"/>
        <end position="18"/>
    </location>
</feature>
<feature type="compositionally biased region" description="Basic and acidic residues" evidence="6">
    <location>
        <begin position="544"/>
        <end position="572"/>
    </location>
</feature>
<feature type="compositionally biased region" description="Polar residues" evidence="6">
    <location>
        <begin position="737"/>
        <end position="750"/>
    </location>
</feature>
<dbReference type="Pfam" id="PF05902">
    <property type="entry name" value="4_1_CTD"/>
    <property type="match status" value="1"/>
</dbReference>
<dbReference type="STRING" id="7370.A0A1I8M4B3"/>
<dbReference type="PANTHER" id="PTHR23280:SF21">
    <property type="entry name" value="PROTEIN 4.1 HOMOLOG"/>
    <property type="match status" value="1"/>
</dbReference>
<comment type="subcellular location">
    <subcellularLocation>
        <location evidence="1">Cell junction</location>
        <location evidence="1">Adherens junction</location>
    </subcellularLocation>
    <subcellularLocation>
        <location evidence="5">Cell projection</location>
        <location evidence="5">Rhabdomere</location>
    </subcellularLocation>
</comment>
<feature type="region of interest" description="Disordered" evidence="6">
    <location>
        <begin position="335"/>
        <end position="433"/>
    </location>
</feature>
<dbReference type="GO" id="GO:0005856">
    <property type="term" value="C:cytoskeleton"/>
    <property type="evidence" value="ECO:0007669"/>
    <property type="project" value="InterPro"/>
</dbReference>
<dbReference type="EnsemblMetazoa" id="MDOA001092-RB">
    <property type="protein sequence ID" value="MDOA001092-PB"/>
    <property type="gene ID" value="MDOA001092"/>
</dbReference>
<dbReference type="PRINTS" id="PR00935">
    <property type="entry name" value="BAND41"/>
</dbReference>
<accession>A0A1I8M4B3</accession>
<evidence type="ECO:0000256" key="1">
    <source>
        <dbReference type="ARBA" id="ARBA00004536"/>
    </source>
</evidence>
<feature type="compositionally biased region" description="Gly residues" evidence="6">
    <location>
        <begin position="781"/>
        <end position="809"/>
    </location>
</feature>
<dbReference type="SMART" id="SM01195">
    <property type="entry name" value="FA"/>
    <property type="match status" value="1"/>
</dbReference>